<dbReference type="EMBL" id="BFFO01000012">
    <property type="protein sequence ID" value="GBG97427.1"/>
    <property type="molecule type" value="Genomic_DNA"/>
</dbReference>
<keyword evidence="1" id="KW-1133">Transmembrane helix</keyword>
<evidence type="ECO:0000313" key="2">
    <source>
        <dbReference type="EMBL" id="GBG97427.1"/>
    </source>
</evidence>
<keyword evidence="1" id="KW-0472">Membrane</keyword>
<dbReference type="Proteomes" id="UP000245021">
    <property type="component" value="Unassembled WGS sequence"/>
</dbReference>
<sequence length="90" mass="10428">MDVRMIAILILLLWNIIVFVFYAVDKYKASHHLWRIPEKVLLTQAILAGGIGAILAGRLVHHKTRKWYFWAAWIVGLIVDIVLIYFILKG</sequence>
<reference evidence="2 3" key="1">
    <citation type="journal article" date="2018" name="Genome Announc.">
        <title>Draft Genome Sequence of Lactococcus sp. Strain NtB2 (JCM 32569), Isolated from the Gut of the Higher Termite Nasutitermes takasagoensis.</title>
        <authorList>
            <person name="Noda S."/>
            <person name="Aihara C."/>
            <person name="Yuki M."/>
            <person name="Ohkuma M."/>
        </authorList>
    </citation>
    <scope>NUCLEOTIDE SEQUENCE [LARGE SCALE GENOMIC DNA]</scope>
    <source>
        <strain evidence="2 3">NtB2</strain>
    </source>
</reference>
<feature type="transmembrane region" description="Helical" evidence="1">
    <location>
        <begin position="6"/>
        <end position="24"/>
    </location>
</feature>
<keyword evidence="3" id="KW-1185">Reference proteome</keyword>
<feature type="transmembrane region" description="Helical" evidence="1">
    <location>
        <begin position="67"/>
        <end position="88"/>
    </location>
</feature>
<accession>A0A2R5HH87</accession>
<keyword evidence="1" id="KW-0812">Transmembrane</keyword>
<dbReference type="AlphaFoldDB" id="A0A2R5HH87"/>
<dbReference type="Pfam" id="PF06961">
    <property type="entry name" value="DUF1294"/>
    <property type="match status" value="1"/>
</dbReference>
<name>A0A2R5HH87_9LACT</name>
<comment type="caution">
    <text evidence="2">The sequence shown here is derived from an EMBL/GenBank/DDBJ whole genome shotgun (WGS) entry which is preliminary data.</text>
</comment>
<protein>
    <submittedName>
        <fullName evidence="2">Membrane protein</fullName>
    </submittedName>
</protein>
<evidence type="ECO:0000256" key="1">
    <source>
        <dbReference type="SAM" id="Phobius"/>
    </source>
</evidence>
<dbReference type="InterPro" id="IPR010718">
    <property type="entry name" value="DUF1294"/>
</dbReference>
<organism evidence="2 3">
    <name type="scientific">Lactococcus termiticola</name>
    <dbReference type="NCBI Taxonomy" id="2169526"/>
    <lineage>
        <taxon>Bacteria</taxon>
        <taxon>Bacillati</taxon>
        <taxon>Bacillota</taxon>
        <taxon>Bacilli</taxon>
        <taxon>Lactobacillales</taxon>
        <taxon>Streptococcaceae</taxon>
        <taxon>Lactococcus</taxon>
    </lineage>
</organism>
<proteinExistence type="predicted"/>
<gene>
    <name evidence="2" type="ORF">NtB2_01572</name>
</gene>
<evidence type="ECO:0000313" key="3">
    <source>
        <dbReference type="Proteomes" id="UP000245021"/>
    </source>
</evidence>
<feature type="transmembrane region" description="Helical" evidence="1">
    <location>
        <begin position="40"/>
        <end position="61"/>
    </location>
</feature>